<dbReference type="Gene3D" id="3.40.50.1820">
    <property type="entry name" value="alpha/beta hydrolase"/>
    <property type="match status" value="1"/>
</dbReference>
<gene>
    <name evidence="6" type="ORF">OCS_01880</name>
</gene>
<reference evidence="6 7" key="1">
    <citation type="journal article" date="2013" name="Chin. Sci. Bull.">
        <title>Genome survey uncovers the secrets of sex and lifestyle in caterpillar fungus.</title>
        <authorList>
            <person name="Hu X."/>
            <person name="Zhang Y."/>
            <person name="Xiao G."/>
            <person name="Zheng P."/>
            <person name="Xia Y."/>
            <person name="Zhang X."/>
            <person name="St Leger R.J."/>
            <person name="Liu X."/>
            <person name="Wang C."/>
        </authorList>
    </citation>
    <scope>NUCLEOTIDE SEQUENCE [LARGE SCALE GENOMIC DNA]</scope>
    <source>
        <strain evidence="7">Co18 / CGMCC 3.14243</strain>
        <tissue evidence="6">Fruit-body</tissue>
    </source>
</reference>
<organism evidence="6 7">
    <name type="scientific">Ophiocordyceps sinensis (strain Co18 / CGMCC 3.14243)</name>
    <name type="common">Yarsagumba caterpillar fungus</name>
    <name type="synonym">Hirsutella sinensis</name>
    <dbReference type="NCBI Taxonomy" id="911162"/>
    <lineage>
        <taxon>Eukaryota</taxon>
        <taxon>Fungi</taxon>
        <taxon>Dikarya</taxon>
        <taxon>Ascomycota</taxon>
        <taxon>Pezizomycotina</taxon>
        <taxon>Sordariomycetes</taxon>
        <taxon>Hypocreomycetidae</taxon>
        <taxon>Hypocreales</taxon>
        <taxon>Ophiocordycipitaceae</taxon>
        <taxon>Ophiocordyceps</taxon>
    </lineage>
</organism>
<feature type="region of interest" description="Disordered" evidence="3">
    <location>
        <begin position="1"/>
        <end position="23"/>
    </location>
</feature>
<evidence type="ECO:0000256" key="3">
    <source>
        <dbReference type="SAM" id="MobiDB-lite"/>
    </source>
</evidence>
<evidence type="ECO:0000256" key="2">
    <source>
        <dbReference type="ARBA" id="ARBA00022801"/>
    </source>
</evidence>
<sequence length="534" mass="59117">MVMESRSYDSSREKPLAPVSREAARTGQPSLEMLVFCCILTLAGIATLNRITVHASHIRWTPCPSTYPASLECGRLAVPVDYNHPNRAQISLGMVRLRASTPRALGNLIVNPGGPGNSAVSVLARQKQRQLVSRNLTLHYNIIAPDPRGVGASHPVRCDADVASRRVPGYITSIDDFDKLATWSETLGKSCARMTGPVFYHLDTISAARDLDRIRRALGDEKLNYMGVSYGTQLGSQYAELFPEHVGRMVLDGVLDHSQAGIDSLMTESMAAEDSFHRFTRWCNTTSKCAFYSRDLPSIFDKLVDMANEKPIPALGCHEGVVKACRPDVTGYELISQAQEDLSYPKEWARLSRALHEASEGNATLLSPRLTPRNESLPVSSQPYTYCYPCARRARCLAGLRVVARLANLVAHRVRRAGLVDDPRQRRHNPERVLVLEIQINCIAWPAPVTNPERPLSRERLARAPPILLANSLHDPSTSVVWAVGLREQMPTAVSIFRDGGGHTSYWDYGHVQKAMDAFLLNGTMPEDLAVYRS</sequence>
<evidence type="ECO:0000259" key="4">
    <source>
        <dbReference type="Pfam" id="PF00561"/>
    </source>
</evidence>
<dbReference type="InterPro" id="IPR029058">
    <property type="entry name" value="AB_hydrolase_fold"/>
</dbReference>
<evidence type="ECO:0000259" key="5">
    <source>
        <dbReference type="Pfam" id="PF08386"/>
    </source>
</evidence>
<dbReference type="InterPro" id="IPR000073">
    <property type="entry name" value="AB_hydrolase_1"/>
</dbReference>
<dbReference type="HOGENOM" id="CLU_013364_3_3_1"/>
<dbReference type="EMBL" id="KE652312">
    <property type="protein sequence ID" value="EQL02408.1"/>
    <property type="molecule type" value="Genomic_DNA"/>
</dbReference>
<dbReference type="Proteomes" id="UP000019374">
    <property type="component" value="Unassembled WGS sequence"/>
</dbReference>
<dbReference type="PANTHER" id="PTHR43248:SF30">
    <property type="entry name" value="AB HYDROLASE-1 DOMAIN-CONTAINING PROTEIN"/>
    <property type="match status" value="1"/>
</dbReference>
<dbReference type="InterPro" id="IPR051601">
    <property type="entry name" value="Serine_prot/Carboxylest_S33"/>
</dbReference>
<proteinExistence type="inferred from homology"/>
<protein>
    <submittedName>
        <fullName evidence="6">Proteinase</fullName>
    </submittedName>
</protein>
<feature type="domain" description="Peptidase S33 tripeptidyl aminopeptidase-like C-terminal" evidence="5">
    <location>
        <begin position="438"/>
        <end position="528"/>
    </location>
</feature>
<feature type="compositionally biased region" description="Basic and acidic residues" evidence="3">
    <location>
        <begin position="1"/>
        <end position="15"/>
    </location>
</feature>
<dbReference type="InterPro" id="IPR013595">
    <property type="entry name" value="Pept_S33_TAP-like_C"/>
</dbReference>
<dbReference type="SUPFAM" id="SSF53474">
    <property type="entry name" value="alpha/beta-Hydrolases"/>
    <property type="match status" value="1"/>
</dbReference>
<dbReference type="eggNOG" id="ENOG502QXCY">
    <property type="taxonomic scope" value="Eukaryota"/>
</dbReference>
<feature type="domain" description="AB hydrolase-1" evidence="4">
    <location>
        <begin position="108"/>
        <end position="295"/>
    </location>
</feature>
<dbReference type="PANTHER" id="PTHR43248">
    <property type="entry name" value="2-SUCCINYL-6-HYDROXY-2,4-CYCLOHEXADIENE-1-CARBOXYLATE SYNTHASE"/>
    <property type="match status" value="1"/>
</dbReference>
<keyword evidence="2" id="KW-0378">Hydrolase</keyword>
<evidence type="ECO:0000256" key="1">
    <source>
        <dbReference type="ARBA" id="ARBA00010088"/>
    </source>
</evidence>
<accession>T5AKQ0</accession>
<dbReference type="GO" id="GO:0016787">
    <property type="term" value="F:hydrolase activity"/>
    <property type="evidence" value="ECO:0007669"/>
    <property type="project" value="UniProtKB-KW"/>
</dbReference>
<dbReference type="Pfam" id="PF00561">
    <property type="entry name" value="Abhydrolase_1"/>
    <property type="match status" value="1"/>
</dbReference>
<dbReference type="AlphaFoldDB" id="T5AKQ0"/>
<dbReference type="Pfam" id="PF08386">
    <property type="entry name" value="Abhydrolase_4"/>
    <property type="match status" value="1"/>
</dbReference>
<comment type="similarity">
    <text evidence="1">Belongs to the peptidase S33 family.</text>
</comment>
<evidence type="ECO:0000313" key="6">
    <source>
        <dbReference type="EMBL" id="EQL02408.1"/>
    </source>
</evidence>
<name>T5AKQ0_OPHSC</name>
<evidence type="ECO:0000313" key="7">
    <source>
        <dbReference type="Proteomes" id="UP000019374"/>
    </source>
</evidence>
<dbReference type="OrthoDB" id="425534at2759"/>